<protein>
    <submittedName>
        <fullName evidence="2">Uncharacterized protein</fullName>
    </submittedName>
</protein>
<organism evidence="2 3">
    <name type="scientific">Podospora pseudocomata</name>
    <dbReference type="NCBI Taxonomy" id="2093779"/>
    <lineage>
        <taxon>Eukaryota</taxon>
        <taxon>Fungi</taxon>
        <taxon>Dikarya</taxon>
        <taxon>Ascomycota</taxon>
        <taxon>Pezizomycotina</taxon>
        <taxon>Sordariomycetes</taxon>
        <taxon>Sordariomycetidae</taxon>
        <taxon>Sordariales</taxon>
        <taxon>Podosporaceae</taxon>
        <taxon>Podospora</taxon>
    </lineage>
</organism>
<evidence type="ECO:0000313" key="2">
    <source>
        <dbReference type="EMBL" id="KAK4656136.1"/>
    </source>
</evidence>
<name>A0ABR0GK66_9PEZI</name>
<evidence type="ECO:0000313" key="3">
    <source>
        <dbReference type="Proteomes" id="UP001323405"/>
    </source>
</evidence>
<accession>A0ABR0GK66</accession>
<dbReference type="Gene3D" id="6.10.250.2790">
    <property type="match status" value="1"/>
</dbReference>
<comment type="caution">
    <text evidence="2">The sequence shown here is derived from an EMBL/GenBank/DDBJ whole genome shotgun (WGS) entry which is preliminary data.</text>
</comment>
<feature type="compositionally biased region" description="Pro residues" evidence="1">
    <location>
        <begin position="187"/>
        <end position="202"/>
    </location>
</feature>
<dbReference type="Proteomes" id="UP001323405">
    <property type="component" value="Unassembled WGS sequence"/>
</dbReference>
<keyword evidence="3" id="KW-1185">Reference proteome</keyword>
<feature type="region of interest" description="Disordered" evidence="1">
    <location>
        <begin position="164"/>
        <end position="203"/>
    </location>
</feature>
<gene>
    <name evidence="2" type="ORF">QC762_308630</name>
</gene>
<dbReference type="EMBL" id="JAFFHA010000005">
    <property type="protein sequence ID" value="KAK4656136.1"/>
    <property type="molecule type" value="Genomic_DNA"/>
</dbReference>
<proteinExistence type="predicted"/>
<evidence type="ECO:0000256" key="1">
    <source>
        <dbReference type="SAM" id="MobiDB-lite"/>
    </source>
</evidence>
<feature type="compositionally biased region" description="Low complexity" evidence="1">
    <location>
        <begin position="176"/>
        <end position="186"/>
    </location>
</feature>
<feature type="region of interest" description="Disordered" evidence="1">
    <location>
        <begin position="1"/>
        <end position="39"/>
    </location>
</feature>
<feature type="compositionally biased region" description="Gly residues" evidence="1">
    <location>
        <begin position="376"/>
        <end position="388"/>
    </location>
</feature>
<reference evidence="2 3" key="1">
    <citation type="journal article" date="2023" name="bioRxiv">
        <title>High-quality genome assemblies of four members of thePodospora anserinaspecies complex.</title>
        <authorList>
            <person name="Ament-Velasquez S.L."/>
            <person name="Vogan A.A."/>
            <person name="Wallerman O."/>
            <person name="Hartmann F."/>
            <person name="Gautier V."/>
            <person name="Silar P."/>
            <person name="Giraud T."/>
            <person name="Johannesson H."/>
        </authorList>
    </citation>
    <scope>NUCLEOTIDE SEQUENCE [LARGE SCALE GENOMIC DNA]</scope>
    <source>
        <strain evidence="2 3">CBS 415.72m</strain>
    </source>
</reference>
<dbReference type="RefSeq" id="XP_062745111.1">
    <property type="nucleotide sequence ID" value="XM_062889156.1"/>
</dbReference>
<feature type="region of interest" description="Disordered" evidence="1">
    <location>
        <begin position="65"/>
        <end position="88"/>
    </location>
</feature>
<feature type="region of interest" description="Disordered" evidence="1">
    <location>
        <begin position="332"/>
        <end position="388"/>
    </location>
</feature>
<sequence length="407" mass="43662">MAWDSKTTTRRRQSSAASRTRDIAIHARNQSRQPAQPLSDHVADPFLADFLSPTFDPATYLNNTLPQLQTSRSPPNQPPPNSLPLSDLSITTQSSLSQLSAHTTRLTTILTQLTDEIIRSGSRLAYEVEVLRGETISLTETLTETLDSPISKFIPGGGIKSILHPSYSESNPAPPTTTSRSRALSSLPPPPPPPLETPPIPDPEYISQLRTLSLVRSRLAETQATFGSAMSFVFPPSETSVSSSFLSVSAPDTGALSTEEKGQQVLKELRQEILDLLDNKDDPIKGVEDAAKRVEELKDLCQVWKGTAEERGRQKFVEGLARLVGERHERLVREVTGQGHRRGESNGGSGSNGRLQQQQEEGENKEGDNKGAAAAGQGGGGNAAAAGGGGYGGYGLISQLQKLRGGI</sequence>
<dbReference type="GeneID" id="87909063"/>